<gene>
    <name evidence="8" type="ORF">AB0763_00625</name>
</gene>
<evidence type="ECO:0000259" key="7">
    <source>
        <dbReference type="Pfam" id="PF00892"/>
    </source>
</evidence>
<feature type="transmembrane region" description="Helical" evidence="6">
    <location>
        <begin position="263"/>
        <end position="282"/>
    </location>
</feature>
<comment type="subcellular location">
    <subcellularLocation>
        <location evidence="1">Cell membrane</location>
        <topology evidence="1">Multi-pass membrane protein</topology>
    </subcellularLocation>
</comment>
<sequence length="287" mass="31903">MFKSVRAEWILVATTVLAAAGWIFSKQAIEGLPPIGFIGIRFVLAAVCLLPFCYRALKLASARDCLTSMAVGLVLSSAIFCWIYAISLSETLGEGAFIMSLAMLVVPLLAWPLFGQRPPRAFWLALPIAIAGLFLLSWHGEWVVSSSQIWFLAATVLLALHFNINSRYSLRLPPILLTTLQLFSGGCFGLVLSSFFEVWPDSVPWITWQWVALSIVLATSIRYLVQTIGQKYCQPTNAALIMLLEPIFTLILSIVIYQEQLTLNKTLGCGLVLLSILFYRLVSLKRR</sequence>
<dbReference type="InterPro" id="IPR000620">
    <property type="entry name" value="EamA_dom"/>
</dbReference>
<feature type="transmembrane region" description="Helical" evidence="6">
    <location>
        <begin position="146"/>
        <end position="164"/>
    </location>
</feature>
<proteinExistence type="predicted"/>
<evidence type="ECO:0000256" key="6">
    <source>
        <dbReference type="SAM" id="Phobius"/>
    </source>
</evidence>
<dbReference type="InterPro" id="IPR037185">
    <property type="entry name" value="EmrE-like"/>
</dbReference>
<dbReference type="EMBL" id="CP162601">
    <property type="protein sequence ID" value="XDK25192.1"/>
    <property type="molecule type" value="Genomic_DNA"/>
</dbReference>
<keyword evidence="4 6" id="KW-1133">Transmembrane helix</keyword>
<name>A0AB39HCM5_9VIBR</name>
<keyword evidence="3 6" id="KW-0812">Transmembrane</keyword>
<dbReference type="GO" id="GO:0005886">
    <property type="term" value="C:plasma membrane"/>
    <property type="evidence" value="ECO:0007669"/>
    <property type="project" value="UniProtKB-SubCell"/>
</dbReference>
<evidence type="ECO:0000313" key="8">
    <source>
        <dbReference type="EMBL" id="XDK25192.1"/>
    </source>
</evidence>
<feature type="transmembrane region" description="Helical" evidence="6">
    <location>
        <begin position="208"/>
        <end position="225"/>
    </location>
</feature>
<dbReference type="PANTHER" id="PTHR42920:SF5">
    <property type="entry name" value="EAMA DOMAIN-CONTAINING PROTEIN"/>
    <property type="match status" value="1"/>
</dbReference>
<feature type="domain" description="EamA" evidence="7">
    <location>
        <begin position="9"/>
        <end position="137"/>
    </location>
</feature>
<dbReference type="KEGG" id="vih:AB0763_00625"/>
<reference evidence="8" key="1">
    <citation type="submission" date="2024-07" db="EMBL/GenBank/DDBJ databases">
        <title>Genome Analysis of a Potential Novel Vibrio Species Secreting pH- and Thermo-stable Alginate Lyase and its Application in Producing Alginate Oligosaccharides.</title>
        <authorList>
            <person name="Huang H."/>
            <person name="Bao K."/>
        </authorList>
    </citation>
    <scope>NUCLEOTIDE SEQUENCE</scope>
    <source>
        <strain evidence="8">HB236076</strain>
    </source>
</reference>
<feature type="domain" description="EamA" evidence="7">
    <location>
        <begin position="148"/>
        <end position="278"/>
    </location>
</feature>
<dbReference type="PANTHER" id="PTHR42920">
    <property type="entry name" value="OS03G0707200 PROTEIN-RELATED"/>
    <property type="match status" value="1"/>
</dbReference>
<dbReference type="SUPFAM" id="SSF103481">
    <property type="entry name" value="Multidrug resistance efflux transporter EmrE"/>
    <property type="match status" value="2"/>
</dbReference>
<keyword evidence="5 6" id="KW-0472">Membrane</keyword>
<protein>
    <submittedName>
        <fullName evidence="8">DMT family transporter</fullName>
    </submittedName>
</protein>
<evidence type="ECO:0000256" key="3">
    <source>
        <dbReference type="ARBA" id="ARBA00022692"/>
    </source>
</evidence>
<keyword evidence="2" id="KW-1003">Cell membrane</keyword>
<feature type="transmembrane region" description="Helical" evidence="6">
    <location>
        <begin position="35"/>
        <end position="54"/>
    </location>
</feature>
<feature type="transmembrane region" description="Helical" evidence="6">
    <location>
        <begin position="66"/>
        <end position="85"/>
    </location>
</feature>
<evidence type="ECO:0000256" key="4">
    <source>
        <dbReference type="ARBA" id="ARBA00022989"/>
    </source>
</evidence>
<organism evidence="8">
    <name type="scientific">Vibrio sp. HB236076</name>
    <dbReference type="NCBI Taxonomy" id="3232307"/>
    <lineage>
        <taxon>Bacteria</taxon>
        <taxon>Pseudomonadati</taxon>
        <taxon>Pseudomonadota</taxon>
        <taxon>Gammaproteobacteria</taxon>
        <taxon>Vibrionales</taxon>
        <taxon>Vibrionaceae</taxon>
        <taxon>Vibrio</taxon>
    </lineage>
</organism>
<feature type="transmembrane region" description="Helical" evidence="6">
    <location>
        <begin position="237"/>
        <end position="257"/>
    </location>
</feature>
<feature type="transmembrane region" description="Helical" evidence="6">
    <location>
        <begin position="176"/>
        <end position="196"/>
    </location>
</feature>
<evidence type="ECO:0000256" key="5">
    <source>
        <dbReference type="ARBA" id="ARBA00023136"/>
    </source>
</evidence>
<dbReference type="InterPro" id="IPR051258">
    <property type="entry name" value="Diverse_Substrate_Transporter"/>
</dbReference>
<evidence type="ECO:0000256" key="1">
    <source>
        <dbReference type="ARBA" id="ARBA00004651"/>
    </source>
</evidence>
<accession>A0AB39HCM5</accession>
<dbReference type="RefSeq" id="WP_306101853.1">
    <property type="nucleotide sequence ID" value="NZ_CP162601.1"/>
</dbReference>
<feature type="transmembrane region" description="Helical" evidence="6">
    <location>
        <begin position="97"/>
        <end position="114"/>
    </location>
</feature>
<evidence type="ECO:0000256" key="2">
    <source>
        <dbReference type="ARBA" id="ARBA00022475"/>
    </source>
</evidence>
<dbReference type="Pfam" id="PF00892">
    <property type="entry name" value="EamA"/>
    <property type="match status" value="2"/>
</dbReference>
<feature type="transmembrane region" description="Helical" evidence="6">
    <location>
        <begin position="121"/>
        <end position="140"/>
    </location>
</feature>
<dbReference type="AlphaFoldDB" id="A0AB39HCM5"/>